<feature type="domain" description="Virulence factor membrane-bound polymerase C-terminal" evidence="7">
    <location>
        <begin position="372"/>
        <end position="543"/>
    </location>
</feature>
<feature type="transmembrane region" description="Helical" evidence="5">
    <location>
        <begin position="114"/>
        <end position="136"/>
    </location>
</feature>
<comment type="subcellular location">
    <subcellularLocation>
        <location evidence="1">Membrane</location>
        <topology evidence="1">Multi-pass membrane protein</topology>
    </subcellularLocation>
</comment>
<dbReference type="GO" id="GO:0016020">
    <property type="term" value="C:membrane"/>
    <property type="evidence" value="ECO:0007669"/>
    <property type="project" value="UniProtKB-SubCell"/>
</dbReference>
<evidence type="ECO:0000313" key="9">
    <source>
        <dbReference type="EMBL" id="ASM76517.1"/>
    </source>
</evidence>
<dbReference type="PANTHER" id="PTHR37422">
    <property type="entry name" value="TEICHURONIC ACID BIOSYNTHESIS PROTEIN TUAE"/>
    <property type="match status" value="1"/>
</dbReference>
<feature type="transmembrane region" description="Helical" evidence="5">
    <location>
        <begin position="83"/>
        <end position="102"/>
    </location>
</feature>
<feature type="transmembrane region" description="Helical" evidence="5">
    <location>
        <begin position="200"/>
        <end position="226"/>
    </location>
</feature>
<dbReference type="KEGG" id="vff:VITFI_CDS0738"/>
<keyword evidence="2 5" id="KW-0812">Transmembrane</keyword>
<organism evidence="9 10">
    <name type="scientific">Vitreoscilla filiformis</name>
    <dbReference type="NCBI Taxonomy" id="63"/>
    <lineage>
        <taxon>Bacteria</taxon>
        <taxon>Pseudomonadati</taxon>
        <taxon>Pseudomonadota</taxon>
        <taxon>Betaproteobacteria</taxon>
        <taxon>Neisseriales</taxon>
        <taxon>Neisseriaceae</taxon>
        <taxon>Vitreoscilla</taxon>
    </lineage>
</organism>
<feature type="transmembrane region" description="Helical" evidence="5">
    <location>
        <begin position="435"/>
        <end position="453"/>
    </location>
</feature>
<accession>A0A221KCF9</accession>
<feature type="transmembrane region" description="Helical" evidence="5">
    <location>
        <begin position="56"/>
        <end position="77"/>
    </location>
</feature>
<keyword evidence="4 5" id="KW-0472">Membrane</keyword>
<keyword evidence="10" id="KW-1185">Reference proteome</keyword>
<gene>
    <name evidence="9" type="ORF">VITFI_CDS0738</name>
</gene>
<feature type="transmembrane region" description="Helical" evidence="5">
    <location>
        <begin position="238"/>
        <end position="258"/>
    </location>
</feature>
<dbReference type="PANTHER" id="PTHR37422:SF21">
    <property type="entry name" value="EXOQ-LIKE PROTEIN"/>
    <property type="match status" value="1"/>
</dbReference>
<dbReference type="AlphaFoldDB" id="A0A221KCF9"/>
<dbReference type="Pfam" id="PF11846">
    <property type="entry name" value="Wzy_C_2"/>
    <property type="match status" value="1"/>
</dbReference>
<evidence type="ECO:0000256" key="1">
    <source>
        <dbReference type="ARBA" id="ARBA00004141"/>
    </source>
</evidence>
<evidence type="ECO:0000259" key="8">
    <source>
        <dbReference type="Pfam" id="PF15864"/>
    </source>
</evidence>
<evidence type="ECO:0000256" key="3">
    <source>
        <dbReference type="ARBA" id="ARBA00022989"/>
    </source>
</evidence>
<keyword evidence="3 5" id="KW-1133">Transmembrane helix</keyword>
<evidence type="ECO:0000256" key="5">
    <source>
        <dbReference type="SAM" id="Phobius"/>
    </source>
</evidence>
<protein>
    <submittedName>
        <fullName evidence="9">Polymerase</fullName>
    </submittedName>
</protein>
<evidence type="ECO:0000256" key="2">
    <source>
        <dbReference type="ARBA" id="ARBA00022692"/>
    </source>
</evidence>
<dbReference type="Pfam" id="PF04932">
    <property type="entry name" value="Wzy_C"/>
    <property type="match status" value="1"/>
</dbReference>
<dbReference type="InterPro" id="IPR031726">
    <property type="entry name" value="PglL_A"/>
</dbReference>
<name>A0A221KCF9_VITFI</name>
<feature type="transmembrane region" description="Helical" evidence="5">
    <location>
        <begin position="333"/>
        <end position="350"/>
    </location>
</feature>
<dbReference type="Proteomes" id="UP000199729">
    <property type="component" value="Chromosome"/>
</dbReference>
<feature type="domain" description="O-antigen ligase-related" evidence="6">
    <location>
        <begin position="200"/>
        <end position="341"/>
    </location>
</feature>
<evidence type="ECO:0000259" key="7">
    <source>
        <dbReference type="Pfam" id="PF11846"/>
    </source>
</evidence>
<dbReference type="InterPro" id="IPR021797">
    <property type="entry name" value="Wzy_C_2"/>
</dbReference>
<dbReference type="EMBL" id="CP022423">
    <property type="protein sequence ID" value="ASM76517.1"/>
    <property type="molecule type" value="Genomic_DNA"/>
</dbReference>
<dbReference type="InterPro" id="IPR051533">
    <property type="entry name" value="WaaL-like"/>
</dbReference>
<feature type="domain" description="Protein glycosylation ligase" evidence="8">
    <location>
        <begin position="154"/>
        <end position="176"/>
    </location>
</feature>
<evidence type="ECO:0000313" key="10">
    <source>
        <dbReference type="Proteomes" id="UP000199729"/>
    </source>
</evidence>
<evidence type="ECO:0000259" key="6">
    <source>
        <dbReference type="Pfam" id="PF04932"/>
    </source>
</evidence>
<dbReference type="Pfam" id="PF15864">
    <property type="entry name" value="PglL_A"/>
    <property type="match status" value="1"/>
</dbReference>
<dbReference type="InterPro" id="IPR007016">
    <property type="entry name" value="O-antigen_ligase-rel_domated"/>
</dbReference>
<sequence length="590" mass="63520">MIAAALLASPYLLAISFSPSSTLLNQLLSVAVWGMLLGVSTPMVQPLSSSAAASAVRWPLLALASLVVAAGLSWGWASVPLSMTLSTVLMLVCAVLVMRGAVTAPAGLAEHGGIFWAALLLAGGLSSLIALIQVFWPHWADGVLIARSGLPGRAVGNVRQPNHLSTLLLWSLIALVPVARSGQLLGWRVSGRTLLGLGSLLTLGVVLTASRTGVVGILMLSVWGAFDRRLNRPIRHALMAAPLVYLLGWLVMAGWSHLTHATFGGEARLAEADLSASRFGIWRNAWDLILAQPWTGVGIGNFNYAWSLTPFPGRPVAFFDHAHNLPLHVAVEMGLPAAVALTLALCWGLWQAWQRSFAQTDEDISATSRAATMVVMIAGVHSLLEYPLWYGYFLLPTAWAFGLALRPHPLWVTAPPPAPTAGTWSPPPASVLYEPWRMVLALLMILGAVLAAIDYQRVVIIYQPGNTTLSLEERIEQGQQSLLFAHHADYAAATVNDPSPAALLGLTRTTHSLLDTRLMTAWADALAQAGQVDQARYLAARIREFRNPATADYFAPCKQPPEASAADLPYQCQLASRTWRWQDFLDQPAP</sequence>
<reference evidence="9 10" key="1">
    <citation type="submission" date="2017-07" db="EMBL/GenBank/DDBJ databases">
        <title>Complete Genome Sequence of the cosmetic ferment Vitreoscilla filiformis (ATCC15551).</title>
        <authorList>
            <person name="Contreras S."/>
            <person name="Sagory-Zalkind P."/>
            <person name="Blanquart H."/>
            <person name="Iltis A."/>
            <person name="Morand S.C."/>
        </authorList>
    </citation>
    <scope>NUCLEOTIDE SEQUENCE [LARGE SCALE GENOMIC DNA]</scope>
    <source>
        <strain evidence="9 10">ATCC 15551</strain>
    </source>
</reference>
<evidence type="ECO:0000256" key="4">
    <source>
        <dbReference type="ARBA" id="ARBA00023136"/>
    </source>
</evidence>
<feature type="transmembrane region" description="Helical" evidence="5">
    <location>
        <begin position="370"/>
        <end position="389"/>
    </location>
</feature>
<proteinExistence type="predicted"/>